<protein>
    <submittedName>
        <fullName evidence="2">Uncharacterized protein</fullName>
    </submittedName>
</protein>
<gene>
    <name evidence="2" type="ORF">GCM10009416_05150</name>
</gene>
<feature type="compositionally biased region" description="Low complexity" evidence="1">
    <location>
        <begin position="14"/>
        <end position="25"/>
    </location>
</feature>
<sequence>MALPAGGEPEDGVEPAAGVADGAVVADDEGGEDGPLVVGEGLPIAPGGGVAAAVGEAAADAVAGRLGLGADAREHGGAGFGGGGGVGSGSGREGDVGGCHGGAAAAALNGGAEHGYGTEVKNIFLVTPKPLRWSKPQAMDLPSATVALTTTMWRTAAMKHCGELNTLPKKVDEPVVGSVRSNSKAAREGHRK</sequence>
<organism evidence="2 3">
    <name type="scientific">Craurococcus roseus</name>
    <dbReference type="NCBI Taxonomy" id="77585"/>
    <lineage>
        <taxon>Bacteria</taxon>
        <taxon>Pseudomonadati</taxon>
        <taxon>Pseudomonadota</taxon>
        <taxon>Alphaproteobacteria</taxon>
        <taxon>Acetobacterales</taxon>
        <taxon>Acetobacteraceae</taxon>
        <taxon>Craurococcus</taxon>
    </lineage>
</organism>
<proteinExistence type="predicted"/>
<reference evidence="2 3" key="1">
    <citation type="journal article" date="2019" name="Int. J. Syst. Evol. Microbiol.">
        <title>The Global Catalogue of Microorganisms (GCM) 10K type strain sequencing project: providing services to taxonomists for standard genome sequencing and annotation.</title>
        <authorList>
            <consortium name="The Broad Institute Genomics Platform"/>
            <consortium name="The Broad Institute Genome Sequencing Center for Infectious Disease"/>
            <person name="Wu L."/>
            <person name="Ma J."/>
        </authorList>
    </citation>
    <scope>NUCLEOTIDE SEQUENCE [LARGE SCALE GENOMIC DNA]</scope>
    <source>
        <strain evidence="2 3">JCM 9933</strain>
    </source>
</reference>
<dbReference type="EMBL" id="BAAAFZ010000007">
    <property type="protein sequence ID" value="GAA0569654.1"/>
    <property type="molecule type" value="Genomic_DNA"/>
</dbReference>
<feature type="region of interest" description="Disordered" evidence="1">
    <location>
        <begin position="1"/>
        <end position="40"/>
    </location>
</feature>
<accession>A0ABN1EM97</accession>
<comment type="caution">
    <text evidence="2">The sequence shown here is derived from an EMBL/GenBank/DDBJ whole genome shotgun (WGS) entry which is preliminary data.</text>
</comment>
<evidence type="ECO:0000313" key="3">
    <source>
        <dbReference type="Proteomes" id="UP001501588"/>
    </source>
</evidence>
<evidence type="ECO:0000313" key="2">
    <source>
        <dbReference type="EMBL" id="GAA0569654.1"/>
    </source>
</evidence>
<evidence type="ECO:0000256" key="1">
    <source>
        <dbReference type="SAM" id="MobiDB-lite"/>
    </source>
</evidence>
<name>A0ABN1EM97_9PROT</name>
<dbReference type="Proteomes" id="UP001501588">
    <property type="component" value="Unassembled WGS sequence"/>
</dbReference>
<keyword evidence="3" id="KW-1185">Reference proteome</keyword>